<dbReference type="AlphaFoldDB" id="A0A9P5XAX3"/>
<dbReference type="Proteomes" id="UP000807342">
    <property type="component" value="Unassembled WGS sequence"/>
</dbReference>
<comment type="caution">
    <text evidence="1">The sequence shown here is derived from an EMBL/GenBank/DDBJ whole genome shotgun (WGS) entry which is preliminary data.</text>
</comment>
<protein>
    <submittedName>
        <fullName evidence="1">Uncharacterized protein</fullName>
    </submittedName>
</protein>
<organism evidence="1 2">
    <name type="scientific">Macrolepiota fuliginosa MF-IS2</name>
    <dbReference type="NCBI Taxonomy" id="1400762"/>
    <lineage>
        <taxon>Eukaryota</taxon>
        <taxon>Fungi</taxon>
        <taxon>Dikarya</taxon>
        <taxon>Basidiomycota</taxon>
        <taxon>Agaricomycotina</taxon>
        <taxon>Agaricomycetes</taxon>
        <taxon>Agaricomycetidae</taxon>
        <taxon>Agaricales</taxon>
        <taxon>Agaricineae</taxon>
        <taxon>Agaricaceae</taxon>
        <taxon>Macrolepiota</taxon>
    </lineage>
</organism>
<proteinExistence type="predicted"/>
<sequence length="297" mass="34151">MPTEGGLKDHVTRAESYLRRVRHLHLTFPTMREYTLWQMLLMLGVNRPYICPNLEKITLTLSGDESLDSAYRMFTLVSPTITAVSWLTGPRDDHEQIGSALLDALRLCGAHLIEVSYEGYASKRILDRLCHFPTLRSVSITPNQILSSRNQDSNPPFYDLVHLTTLNTHLSIHHPKRLGWSLRSSNNSLSNLRLSGTWDLLNWCLTYASHGPTILQFVRILTLIFDFPEVPEVHFRISSNFFFNHIPYLFPGIRELHIQILNQYSMDSTNPFFGHKISRESTHRNFGPPICPPLDLD</sequence>
<gene>
    <name evidence="1" type="ORF">P691DRAFT_760295</name>
</gene>
<keyword evidence="2" id="KW-1185">Reference proteome</keyword>
<dbReference type="EMBL" id="MU151177">
    <property type="protein sequence ID" value="KAF9447992.1"/>
    <property type="molecule type" value="Genomic_DNA"/>
</dbReference>
<evidence type="ECO:0000313" key="1">
    <source>
        <dbReference type="EMBL" id="KAF9447992.1"/>
    </source>
</evidence>
<evidence type="ECO:0000313" key="2">
    <source>
        <dbReference type="Proteomes" id="UP000807342"/>
    </source>
</evidence>
<reference evidence="1" key="1">
    <citation type="submission" date="2020-11" db="EMBL/GenBank/DDBJ databases">
        <authorList>
            <consortium name="DOE Joint Genome Institute"/>
            <person name="Ahrendt S."/>
            <person name="Riley R."/>
            <person name="Andreopoulos W."/>
            <person name="Labutti K."/>
            <person name="Pangilinan J."/>
            <person name="Ruiz-Duenas F.J."/>
            <person name="Barrasa J.M."/>
            <person name="Sanchez-Garcia M."/>
            <person name="Camarero S."/>
            <person name="Miyauchi S."/>
            <person name="Serrano A."/>
            <person name="Linde D."/>
            <person name="Babiker R."/>
            <person name="Drula E."/>
            <person name="Ayuso-Fernandez I."/>
            <person name="Pacheco R."/>
            <person name="Padilla G."/>
            <person name="Ferreira P."/>
            <person name="Barriuso J."/>
            <person name="Kellner H."/>
            <person name="Castanera R."/>
            <person name="Alfaro M."/>
            <person name="Ramirez L."/>
            <person name="Pisabarro A.G."/>
            <person name="Kuo A."/>
            <person name="Tritt A."/>
            <person name="Lipzen A."/>
            <person name="He G."/>
            <person name="Yan M."/>
            <person name="Ng V."/>
            <person name="Cullen D."/>
            <person name="Martin F."/>
            <person name="Rosso M.-N."/>
            <person name="Henrissat B."/>
            <person name="Hibbett D."/>
            <person name="Martinez A.T."/>
            <person name="Grigoriev I.V."/>
        </authorList>
    </citation>
    <scope>NUCLEOTIDE SEQUENCE</scope>
    <source>
        <strain evidence="1">MF-IS2</strain>
    </source>
</reference>
<name>A0A9P5XAX3_9AGAR</name>
<accession>A0A9P5XAX3</accession>